<dbReference type="Proteomes" id="UP000091926">
    <property type="component" value="Chromosome"/>
</dbReference>
<dbReference type="EMBL" id="CP016172">
    <property type="protein sequence ID" value="ANN77577.1"/>
    <property type="molecule type" value="Genomic_DNA"/>
</dbReference>
<keyword evidence="7 10" id="KW-0119">Carbohydrate metabolism</keyword>
<evidence type="ECO:0000256" key="3">
    <source>
        <dbReference type="ARBA" id="ARBA00012560"/>
    </source>
</evidence>
<reference evidence="11 12" key="1">
    <citation type="submission" date="2016-06" db="EMBL/GenBank/DDBJ databases">
        <title>Complete genome sequences of Bordetella bronchialis and Bordetella flabilis.</title>
        <authorList>
            <person name="LiPuma J.J."/>
            <person name="Spilker T."/>
        </authorList>
    </citation>
    <scope>NUCLEOTIDE SEQUENCE [LARGE SCALE GENOMIC DNA]</scope>
    <source>
        <strain evidence="11 12">AU10664</strain>
    </source>
</reference>
<evidence type="ECO:0000256" key="4">
    <source>
        <dbReference type="ARBA" id="ARBA00020295"/>
    </source>
</evidence>
<dbReference type="NCBIfam" id="TIGR00217">
    <property type="entry name" value="malQ"/>
    <property type="match status" value="1"/>
</dbReference>
<keyword evidence="6 10" id="KW-0808">Transferase</keyword>
<evidence type="ECO:0000313" key="11">
    <source>
        <dbReference type="EMBL" id="ANN77577.1"/>
    </source>
</evidence>
<comment type="catalytic activity">
    <reaction evidence="1 10">
        <text>Transfers a segment of a (1-&gt;4)-alpha-D-glucan to a new position in an acceptor, which may be glucose or a (1-&gt;4)-alpha-D-glucan.</text>
        <dbReference type="EC" id="2.4.1.25"/>
    </reaction>
</comment>
<dbReference type="PANTHER" id="PTHR32438:SF5">
    <property type="entry name" value="4-ALPHA-GLUCANOTRANSFERASE DPE1, CHLOROPLASTIC_AMYLOPLASTIC"/>
    <property type="match status" value="1"/>
</dbReference>
<evidence type="ECO:0000256" key="8">
    <source>
        <dbReference type="ARBA" id="ARBA00031423"/>
    </source>
</evidence>
<organism evidence="11 12">
    <name type="scientific">Bordetella flabilis</name>
    <dbReference type="NCBI Taxonomy" id="463014"/>
    <lineage>
        <taxon>Bacteria</taxon>
        <taxon>Pseudomonadati</taxon>
        <taxon>Pseudomonadota</taxon>
        <taxon>Betaproteobacteria</taxon>
        <taxon>Burkholderiales</taxon>
        <taxon>Alcaligenaceae</taxon>
        <taxon>Bordetella</taxon>
    </lineage>
</organism>
<sequence length="711" mass="76946">MTGEALSDDYSQALAQLADRAGIAVDWTDARGRPQRVQDDSLRALLHALELPAGTVEQLRESAGRLAHDDAPHDGLVIAETDAPIALSGTSERSFELLGENGETRGVVADSVQEGGVRLPPLQAPGYYRLRAGSHEWTLAVAPRHCPGIADVMQAGSPRAWGVAAQLYSLRRPHEANPARAAGLGDFTALAQFATAAASQGATAVAISPVHAMFAADPSRYSPYAPSSRLFLNTLYADPCAILGEQKVGAVLQSLGMGDEAMRLDDLPLIDWPAVARLRMKVMRRLYDDFRTDATPAQHADLQGFRVAGGEPLESHARFEALHARHLPPLGDAADWRHWPTDLRDPTGPGVRAWAHAHDKDVAFHIFLQWLAARGLEQAQHSARSAGMAIGLIGDLAVGTDPGGSHAWSRQADILGDLSPGAPPDVYNPLGQSWGLTAFSPRSLKRNGYAAFLEMLRAALAYTGGLRIDHVLALARMWLVPAGASPREGAYLRYPMDDMLRLVALEAWRHRAIIVGENLGTVPEGFNDRIERAGILGMSVLWFQREGWGDPTPFQAPQAWPRASVAMTSTHDLPTVTGWWDGTDIAWRSRLQLLAEDEAESSLYAQRDRDRGALWQAIRQAGCAAPDAPAEPPGEAPVEQALQFVGRAASPLVIVPAEDLVAVHEQPNMPGTIDQHPNWRRRLEANAAQLFDAEPVRRRVAALTHGRSTAS</sequence>
<dbReference type="InterPro" id="IPR003385">
    <property type="entry name" value="Glyco_hydro_77"/>
</dbReference>
<dbReference type="Gene3D" id="3.20.20.80">
    <property type="entry name" value="Glycosidases"/>
    <property type="match status" value="1"/>
</dbReference>
<dbReference type="PANTHER" id="PTHR32438">
    <property type="entry name" value="4-ALPHA-GLUCANOTRANSFERASE DPE1, CHLOROPLASTIC/AMYLOPLASTIC"/>
    <property type="match status" value="1"/>
</dbReference>
<dbReference type="AlphaFoldDB" id="A0A193GC34"/>
<evidence type="ECO:0000256" key="2">
    <source>
        <dbReference type="ARBA" id="ARBA00005684"/>
    </source>
</evidence>
<evidence type="ECO:0000256" key="9">
    <source>
        <dbReference type="ARBA" id="ARBA00031501"/>
    </source>
</evidence>
<dbReference type="GO" id="GO:0005975">
    <property type="term" value="P:carbohydrate metabolic process"/>
    <property type="evidence" value="ECO:0007669"/>
    <property type="project" value="InterPro"/>
</dbReference>
<keyword evidence="5 10" id="KW-0328">Glycosyltransferase</keyword>
<evidence type="ECO:0000313" key="12">
    <source>
        <dbReference type="Proteomes" id="UP000091926"/>
    </source>
</evidence>
<name>A0A193GC34_9BORD</name>
<evidence type="ECO:0000256" key="1">
    <source>
        <dbReference type="ARBA" id="ARBA00000439"/>
    </source>
</evidence>
<dbReference type="InterPro" id="IPR017853">
    <property type="entry name" value="GH"/>
</dbReference>
<keyword evidence="12" id="KW-1185">Reference proteome</keyword>
<protein>
    <recommendedName>
        <fullName evidence="4 10">4-alpha-glucanotransferase</fullName>
        <ecNumber evidence="3 10">2.4.1.25</ecNumber>
    </recommendedName>
    <alternativeName>
        <fullName evidence="8 10">Amylomaltase</fullName>
    </alternativeName>
    <alternativeName>
        <fullName evidence="9 10">Disproportionating enzyme</fullName>
    </alternativeName>
</protein>
<dbReference type="RefSeq" id="WP_066657352.1">
    <property type="nucleotide sequence ID" value="NZ_CBCSCL010000006.1"/>
</dbReference>
<evidence type="ECO:0000256" key="6">
    <source>
        <dbReference type="ARBA" id="ARBA00022679"/>
    </source>
</evidence>
<proteinExistence type="inferred from homology"/>
<accession>A0A193GC34</accession>
<dbReference type="GO" id="GO:0004134">
    <property type="term" value="F:4-alpha-glucanotransferase activity"/>
    <property type="evidence" value="ECO:0007669"/>
    <property type="project" value="UniProtKB-EC"/>
</dbReference>
<dbReference type="EC" id="2.4.1.25" evidence="3 10"/>
<evidence type="ECO:0000256" key="5">
    <source>
        <dbReference type="ARBA" id="ARBA00022676"/>
    </source>
</evidence>
<dbReference type="Pfam" id="PF02446">
    <property type="entry name" value="Glyco_hydro_77"/>
    <property type="match status" value="1"/>
</dbReference>
<dbReference type="STRING" id="463014.BAU07_11075"/>
<dbReference type="SUPFAM" id="SSF51445">
    <property type="entry name" value="(Trans)glycosidases"/>
    <property type="match status" value="1"/>
</dbReference>
<evidence type="ECO:0000256" key="7">
    <source>
        <dbReference type="ARBA" id="ARBA00023277"/>
    </source>
</evidence>
<evidence type="ECO:0000256" key="10">
    <source>
        <dbReference type="RuleBase" id="RU361207"/>
    </source>
</evidence>
<gene>
    <name evidence="11" type="ORF">BAU07_11075</name>
</gene>
<comment type="similarity">
    <text evidence="2 10">Belongs to the disproportionating enzyme family.</text>
</comment>
<dbReference type="KEGG" id="bfz:BAU07_11075"/>
<dbReference type="OrthoDB" id="9763489at2"/>